<dbReference type="Pfam" id="PF00089">
    <property type="entry name" value="Trypsin"/>
    <property type="match status" value="2"/>
</dbReference>
<gene>
    <name evidence="7" type="ORF">TREES_T100005091</name>
</gene>
<evidence type="ECO:0000259" key="6">
    <source>
        <dbReference type="PROSITE" id="PS50240"/>
    </source>
</evidence>
<name>L9L281_TUPCH</name>
<dbReference type="EMBL" id="KB320557">
    <property type="protein sequence ID" value="ELW68869.1"/>
    <property type="molecule type" value="Genomic_DNA"/>
</dbReference>
<dbReference type="GO" id="GO:2000243">
    <property type="term" value="P:positive regulation of reproductive process"/>
    <property type="evidence" value="ECO:0007669"/>
    <property type="project" value="UniProtKB-ARBA"/>
</dbReference>
<dbReference type="SUPFAM" id="SSF50494">
    <property type="entry name" value="Trypsin-like serine proteases"/>
    <property type="match status" value="2"/>
</dbReference>
<dbReference type="PANTHER" id="PTHR24271">
    <property type="entry name" value="KALLIKREIN-RELATED"/>
    <property type="match status" value="1"/>
</dbReference>
<dbReference type="FunCoup" id="L9L281">
    <property type="interactions" value="27"/>
</dbReference>
<dbReference type="GO" id="GO:0005576">
    <property type="term" value="C:extracellular region"/>
    <property type="evidence" value="ECO:0007669"/>
    <property type="project" value="UniProtKB-SubCell"/>
</dbReference>
<evidence type="ECO:0000313" key="8">
    <source>
        <dbReference type="Proteomes" id="UP000011518"/>
    </source>
</evidence>
<dbReference type="GO" id="GO:0006508">
    <property type="term" value="P:proteolysis"/>
    <property type="evidence" value="ECO:0007669"/>
    <property type="project" value="UniProtKB-KW"/>
</dbReference>
<dbReference type="STRING" id="246437.L9L281"/>
<dbReference type="InterPro" id="IPR001254">
    <property type="entry name" value="Trypsin_dom"/>
</dbReference>
<dbReference type="GO" id="GO:0004252">
    <property type="term" value="F:serine-type endopeptidase activity"/>
    <property type="evidence" value="ECO:0007669"/>
    <property type="project" value="InterPro"/>
</dbReference>
<feature type="chain" id="PRO_5003999903" evidence="5">
    <location>
        <begin position="19"/>
        <end position="405"/>
    </location>
</feature>
<comment type="subcellular location">
    <subcellularLocation>
        <location evidence="1">Secreted</location>
    </subcellularLocation>
</comment>
<evidence type="ECO:0000313" key="7">
    <source>
        <dbReference type="EMBL" id="ELW68869.1"/>
    </source>
</evidence>
<dbReference type="MEROPS" id="S01.085"/>
<dbReference type="InterPro" id="IPR009003">
    <property type="entry name" value="Peptidase_S1_PA"/>
</dbReference>
<feature type="domain" description="Peptidase S1" evidence="6">
    <location>
        <begin position="193"/>
        <end position="403"/>
    </location>
</feature>
<evidence type="ECO:0000256" key="5">
    <source>
        <dbReference type="SAM" id="SignalP"/>
    </source>
</evidence>
<reference evidence="8" key="1">
    <citation type="submission" date="2012-07" db="EMBL/GenBank/DDBJ databases">
        <title>Genome of the Chinese tree shrew, a rising model animal genetically related to primates.</title>
        <authorList>
            <person name="Zhang G."/>
            <person name="Fan Y."/>
            <person name="Yao Y."/>
            <person name="Huang Z."/>
        </authorList>
    </citation>
    <scope>NUCLEOTIDE SEQUENCE [LARGE SCALE GENOMIC DNA]</scope>
</reference>
<dbReference type="Gene3D" id="2.40.10.10">
    <property type="entry name" value="Trypsin-like serine proteases"/>
    <property type="match status" value="4"/>
</dbReference>
<protein>
    <submittedName>
        <fullName evidence="7">Serine protease 58</fullName>
    </submittedName>
</protein>
<organism evidence="7 8">
    <name type="scientific">Tupaia chinensis</name>
    <name type="common">Chinese tree shrew</name>
    <name type="synonym">Tupaia belangeri chinensis</name>
    <dbReference type="NCBI Taxonomy" id="246437"/>
    <lineage>
        <taxon>Eukaryota</taxon>
        <taxon>Metazoa</taxon>
        <taxon>Chordata</taxon>
        <taxon>Craniata</taxon>
        <taxon>Vertebrata</taxon>
        <taxon>Euteleostomi</taxon>
        <taxon>Mammalia</taxon>
        <taxon>Eutheria</taxon>
        <taxon>Euarchontoglires</taxon>
        <taxon>Scandentia</taxon>
        <taxon>Tupaiidae</taxon>
        <taxon>Tupaia</taxon>
    </lineage>
</organism>
<evidence type="ECO:0000256" key="1">
    <source>
        <dbReference type="ARBA" id="ARBA00004613"/>
    </source>
</evidence>
<dbReference type="InterPro" id="IPR018114">
    <property type="entry name" value="TRYPSIN_HIS"/>
</dbReference>
<dbReference type="AlphaFoldDB" id="L9L281"/>
<keyword evidence="2" id="KW-0964">Secreted</keyword>
<evidence type="ECO:0000256" key="3">
    <source>
        <dbReference type="ARBA" id="ARBA00022729"/>
    </source>
</evidence>
<dbReference type="FunFam" id="2.40.10.10:FF:000005">
    <property type="entry name" value="Serine protease 37"/>
    <property type="match status" value="2"/>
</dbReference>
<keyword evidence="8" id="KW-1185">Reference proteome</keyword>
<keyword evidence="7" id="KW-0378">Hydrolase</keyword>
<dbReference type="eggNOG" id="KOG3627">
    <property type="taxonomic scope" value="Eukaryota"/>
</dbReference>
<dbReference type="FunFam" id="2.40.10.10:FF:000049">
    <property type="entry name" value="probable inactive serine protease 37"/>
    <property type="match status" value="1"/>
</dbReference>
<dbReference type="SMART" id="SM00020">
    <property type="entry name" value="Tryp_SPc"/>
    <property type="match status" value="1"/>
</dbReference>
<feature type="signal peptide" evidence="5">
    <location>
        <begin position="1"/>
        <end position="18"/>
    </location>
</feature>
<keyword evidence="4" id="KW-1015">Disulfide bond</keyword>
<evidence type="ECO:0000256" key="2">
    <source>
        <dbReference type="ARBA" id="ARBA00022525"/>
    </source>
</evidence>
<dbReference type="Proteomes" id="UP000011518">
    <property type="component" value="Unassembled WGS sequence"/>
</dbReference>
<feature type="domain" description="Peptidase S1" evidence="6">
    <location>
        <begin position="16"/>
        <end position="141"/>
    </location>
</feature>
<keyword evidence="3 5" id="KW-0732">Signal</keyword>
<dbReference type="InterPro" id="IPR043504">
    <property type="entry name" value="Peptidase_S1_PA_chymotrypsin"/>
</dbReference>
<dbReference type="PANTHER" id="PTHR24271:SF56">
    <property type="entry name" value="SERINE PROTEASE 58"/>
    <property type="match status" value="1"/>
</dbReference>
<dbReference type="InterPro" id="IPR001314">
    <property type="entry name" value="Peptidase_S1A"/>
</dbReference>
<dbReference type="PRINTS" id="PR00722">
    <property type="entry name" value="CHYMOTRYPSIN"/>
</dbReference>
<reference evidence="8" key="2">
    <citation type="journal article" date="2013" name="Nat. Commun.">
        <title>Genome of the Chinese tree shrew.</title>
        <authorList>
            <person name="Fan Y."/>
            <person name="Huang Z.Y."/>
            <person name="Cao C.C."/>
            <person name="Chen C.S."/>
            <person name="Chen Y.X."/>
            <person name="Fan D.D."/>
            <person name="He J."/>
            <person name="Hou H.L."/>
            <person name="Hu L."/>
            <person name="Hu X.T."/>
            <person name="Jiang X.T."/>
            <person name="Lai R."/>
            <person name="Lang Y.S."/>
            <person name="Liang B."/>
            <person name="Liao S.G."/>
            <person name="Mu D."/>
            <person name="Ma Y.Y."/>
            <person name="Niu Y.Y."/>
            <person name="Sun X.Q."/>
            <person name="Xia J.Q."/>
            <person name="Xiao J."/>
            <person name="Xiong Z.Q."/>
            <person name="Xu L."/>
            <person name="Yang L."/>
            <person name="Zhang Y."/>
            <person name="Zhao W."/>
            <person name="Zhao X.D."/>
            <person name="Zheng Y.T."/>
            <person name="Zhou J.M."/>
            <person name="Zhu Y.B."/>
            <person name="Zhang G.J."/>
            <person name="Wang J."/>
            <person name="Yao Y.G."/>
        </authorList>
    </citation>
    <scope>NUCLEOTIDE SEQUENCE [LARGE SCALE GENOMIC DNA]</scope>
</reference>
<dbReference type="CDD" id="cd00190">
    <property type="entry name" value="Tryp_SPc"/>
    <property type="match status" value="1"/>
</dbReference>
<evidence type="ECO:0000256" key="4">
    <source>
        <dbReference type="ARBA" id="ARBA00023157"/>
    </source>
</evidence>
<sequence>MKGCLIFALVTAVGLILAEEYEDTSEEEKDFTIPYMVYLQSNSEPCVGSLIHPEWVLTAAHCSPPIKIRLGVYQPTITNKHEQIRNYSLTVPYPKFDEKSLKNDLMLIKLSKAAELNLHVGTIAVAIEPIHFNDSCFIPTWTWDNYKNEIWSSTLYLDKDFNITMNIFFLFALLNLPVVSISHIDYSIDSIPPYVVYLKSDYLPCTGALIHPLWVITAAHCNLPRLRVMLGVTNPSDPDEFNTQVIGYMKIIHHPHFTITSIDHDLMLIKLRREAKLNDHVKLISLPKEPAIVNTMCTISTWAYNVCDISRDPDSMQNVNISIISRTDCHNAYKNQEIKETMICVGIVPGRRQPCKEVSAAPAVCNGVLQGILSFADGCVLRADVGIYVRIFNYVSWIENVIRNN</sequence>
<keyword evidence="7" id="KW-0645">Protease</keyword>
<proteinExistence type="predicted"/>
<dbReference type="PROSITE" id="PS50240">
    <property type="entry name" value="TRYPSIN_DOM"/>
    <property type="match status" value="2"/>
</dbReference>
<dbReference type="InParanoid" id="L9L281"/>
<dbReference type="GO" id="GO:0030141">
    <property type="term" value="C:secretory granule"/>
    <property type="evidence" value="ECO:0007669"/>
    <property type="project" value="TreeGrafter"/>
</dbReference>
<dbReference type="PROSITE" id="PS00134">
    <property type="entry name" value="TRYPSIN_HIS"/>
    <property type="match status" value="1"/>
</dbReference>
<accession>L9L281</accession>